<dbReference type="PANTHER" id="PTHR32120:SF11">
    <property type="entry name" value="SMALL RIBOSOMAL SUBUNIT BIOGENESIS GTPASE RSGA 1, MITOCHONDRIAL-RELATED"/>
    <property type="match status" value="1"/>
</dbReference>
<dbReference type="RefSeq" id="WP_338393188.1">
    <property type="nucleotide sequence ID" value="NZ_AP025314.1"/>
</dbReference>
<evidence type="ECO:0000256" key="9">
    <source>
        <dbReference type="ARBA" id="ARBA00023134"/>
    </source>
</evidence>
<dbReference type="GO" id="GO:0005525">
    <property type="term" value="F:GTP binding"/>
    <property type="evidence" value="ECO:0007669"/>
    <property type="project" value="UniProtKB-UniRule"/>
</dbReference>
<comment type="subcellular location">
    <subcellularLocation>
        <location evidence="10">Cytoplasm</location>
    </subcellularLocation>
</comment>
<dbReference type="InterPro" id="IPR010914">
    <property type="entry name" value="RsgA_GTPase_dom"/>
</dbReference>
<feature type="binding site" evidence="10">
    <location>
        <position position="265"/>
    </location>
    <ligand>
        <name>Zn(2+)</name>
        <dbReference type="ChEBI" id="CHEBI:29105"/>
    </ligand>
</feature>
<keyword evidence="6 10" id="KW-0378">Hydrolase</keyword>
<dbReference type="Pfam" id="PF16745">
    <property type="entry name" value="RsgA_N"/>
    <property type="match status" value="1"/>
</dbReference>
<feature type="domain" description="EngC GTPase" evidence="11">
    <location>
        <begin position="89"/>
        <end position="239"/>
    </location>
</feature>
<evidence type="ECO:0000256" key="10">
    <source>
        <dbReference type="HAMAP-Rule" id="MF_01820"/>
    </source>
</evidence>
<dbReference type="InterPro" id="IPR030378">
    <property type="entry name" value="G_CP_dom"/>
</dbReference>
<evidence type="ECO:0000256" key="3">
    <source>
        <dbReference type="ARBA" id="ARBA00022723"/>
    </source>
</evidence>
<name>A0AAU9CLY1_9BACT</name>
<dbReference type="NCBIfam" id="TIGR00157">
    <property type="entry name" value="ribosome small subunit-dependent GTPase A"/>
    <property type="match status" value="1"/>
</dbReference>
<dbReference type="SUPFAM" id="SSF52540">
    <property type="entry name" value="P-loop containing nucleoside triphosphate hydrolases"/>
    <property type="match status" value="1"/>
</dbReference>
<evidence type="ECO:0000256" key="2">
    <source>
        <dbReference type="ARBA" id="ARBA00022517"/>
    </source>
</evidence>
<evidence type="ECO:0000256" key="4">
    <source>
        <dbReference type="ARBA" id="ARBA00022730"/>
    </source>
</evidence>
<dbReference type="SUPFAM" id="SSF50249">
    <property type="entry name" value="Nucleic acid-binding proteins"/>
    <property type="match status" value="1"/>
</dbReference>
<feature type="binding site" evidence="10">
    <location>
        <begin position="129"/>
        <end position="132"/>
    </location>
    <ligand>
        <name>GTP</name>
        <dbReference type="ChEBI" id="CHEBI:37565"/>
    </ligand>
</feature>
<organism evidence="13 14">
    <name type="scientific">Fulvitalea axinellae</name>
    <dbReference type="NCBI Taxonomy" id="1182444"/>
    <lineage>
        <taxon>Bacteria</taxon>
        <taxon>Pseudomonadati</taxon>
        <taxon>Bacteroidota</taxon>
        <taxon>Cytophagia</taxon>
        <taxon>Cytophagales</taxon>
        <taxon>Persicobacteraceae</taxon>
        <taxon>Fulvitalea</taxon>
    </lineage>
</organism>
<feature type="binding site" evidence="10">
    <location>
        <position position="270"/>
    </location>
    <ligand>
        <name>Zn(2+)</name>
        <dbReference type="ChEBI" id="CHEBI:29105"/>
    </ligand>
</feature>
<evidence type="ECO:0000256" key="7">
    <source>
        <dbReference type="ARBA" id="ARBA00022833"/>
    </source>
</evidence>
<dbReference type="GO" id="GO:0042274">
    <property type="term" value="P:ribosomal small subunit biogenesis"/>
    <property type="evidence" value="ECO:0007669"/>
    <property type="project" value="UniProtKB-UniRule"/>
</dbReference>
<keyword evidence="5 10" id="KW-0547">Nucleotide-binding</keyword>
<dbReference type="GO" id="GO:0046872">
    <property type="term" value="F:metal ion binding"/>
    <property type="evidence" value="ECO:0007669"/>
    <property type="project" value="UniProtKB-KW"/>
</dbReference>
<dbReference type="EC" id="3.6.1.-" evidence="10"/>
<dbReference type="Gene3D" id="2.40.50.140">
    <property type="entry name" value="Nucleic acid-binding proteins"/>
    <property type="match status" value="1"/>
</dbReference>
<dbReference type="KEGG" id="fax:FUAX_03240"/>
<dbReference type="InterPro" id="IPR027417">
    <property type="entry name" value="P-loop_NTPase"/>
</dbReference>
<comment type="subunit">
    <text evidence="10">Monomer. Associates with 30S ribosomal subunit, binds 16S rRNA.</text>
</comment>
<dbReference type="GO" id="GO:0003924">
    <property type="term" value="F:GTPase activity"/>
    <property type="evidence" value="ECO:0007669"/>
    <property type="project" value="UniProtKB-UniRule"/>
</dbReference>
<proteinExistence type="inferred from homology"/>
<dbReference type="GO" id="GO:0005737">
    <property type="term" value="C:cytoplasm"/>
    <property type="evidence" value="ECO:0007669"/>
    <property type="project" value="UniProtKB-SubCell"/>
</dbReference>
<comment type="function">
    <text evidence="10">One of several proteins that assist in the late maturation steps of the functional core of the 30S ribosomal subunit. Helps release RbfA from mature subunits. May play a role in the assembly of ribosomal proteins into the subunit. Circularly permuted GTPase that catalyzes slow GTP hydrolysis, GTPase activity is stimulated by the 30S ribosomal subunit.</text>
</comment>
<evidence type="ECO:0000313" key="13">
    <source>
        <dbReference type="EMBL" id="BDD07892.1"/>
    </source>
</evidence>
<keyword evidence="9 10" id="KW-0342">GTP-binding</keyword>
<sequence>MMEGLVLRSTGSWYEVETAAGDVYNCRLRGKFKIKGLKVTNPIAVGDRVKFELEDSEEQTGVIQNIVPRENYIIRQSSRKVHYGHIIAANLDQAILVVTLVMPRTSFGFIDRFLVSAESYHVPAVLAFNKSDLLEEEDKEYQSQVMAMYERIGYKCVEISALEGTGVEDFEKMLKGKVSLLAGHSGVGKSTLTNRIDPEIGQRTAEISQFANKGVHTTTFAEMFKLEEGTYLIDTPGIKELALFEFKSEDIAQYFPEMREYASECRFHNCTHDHEPGCAVRKAVKAGKISLTRFDSYMSMLKGDDNRR</sequence>
<keyword evidence="8 10" id="KW-0694">RNA-binding</keyword>
<dbReference type="Proteomes" id="UP001348817">
    <property type="component" value="Chromosome"/>
</dbReference>
<evidence type="ECO:0000259" key="12">
    <source>
        <dbReference type="PROSITE" id="PS51721"/>
    </source>
</evidence>
<evidence type="ECO:0000256" key="8">
    <source>
        <dbReference type="ARBA" id="ARBA00022884"/>
    </source>
</evidence>
<feature type="binding site" evidence="10">
    <location>
        <position position="278"/>
    </location>
    <ligand>
        <name>Zn(2+)</name>
        <dbReference type="ChEBI" id="CHEBI:29105"/>
    </ligand>
</feature>
<dbReference type="InterPro" id="IPR031944">
    <property type="entry name" value="RsgA_N"/>
</dbReference>
<evidence type="ECO:0000256" key="5">
    <source>
        <dbReference type="ARBA" id="ARBA00022741"/>
    </source>
</evidence>
<dbReference type="Pfam" id="PF03193">
    <property type="entry name" value="RsgA_GTPase"/>
    <property type="match status" value="1"/>
</dbReference>
<dbReference type="HAMAP" id="MF_01820">
    <property type="entry name" value="GTPase_RsgA"/>
    <property type="match status" value="1"/>
</dbReference>
<keyword evidence="4 10" id="KW-0699">rRNA-binding</keyword>
<protein>
    <recommendedName>
        <fullName evidence="10">Small ribosomal subunit biogenesis GTPase RsgA</fullName>
        <ecNumber evidence="10">3.6.1.-</ecNumber>
    </recommendedName>
</protein>
<evidence type="ECO:0000313" key="14">
    <source>
        <dbReference type="Proteomes" id="UP001348817"/>
    </source>
</evidence>
<gene>
    <name evidence="13" type="primary">rsgA2</name>
    <name evidence="10" type="synonym">rsgA</name>
    <name evidence="13" type="ORF">FUAX_03240</name>
</gene>
<keyword evidence="7 10" id="KW-0862">Zinc</keyword>
<dbReference type="PROSITE" id="PS50936">
    <property type="entry name" value="ENGC_GTPASE"/>
    <property type="match status" value="1"/>
</dbReference>
<dbReference type="Gene3D" id="3.40.50.300">
    <property type="entry name" value="P-loop containing nucleotide triphosphate hydrolases"/>
    <property type="match status" value="1"/>
</dbReference>
<feature type="binding site" evidence="10">
    <location>
        <position position="272"/>
    </location>
    <ligand>
        <name>Zn(2+)</name>
        <dbReference type="ChEBI" id="CHEBI:29105"/>
    </ligand>
</feature>
<evidence type="ECO:0000259" key="11">
    <source>
        <dbReference type="PROSITE" id="PS50936"/>
    </source>
</evidence>
<feature type="binding site" evidence="10">
    <location>
        <begin position="183"/>
        <end position="191"/>
    </location>
    <ligand>
        <name>GTP</name>
        <dbReference type="ChEBI" id="CHEBI:37565"/>
    </ligand>
</feature>
<dbReference type="AlphaFoldDB" id="A0AAU9CLY1"/>
<dbReference type="InterPro" id="IPR004881">
    <property type="entry name" value="Ribosome_biogen_GTPase_RsgA"/>
</dbReference>
<dbReference type="PANTHER" id="PTHR32120">
    <property type="entry name" value="SMALL RIBOSOMAL SUBUNIT BIOGENESIS GTPASE RSGA"/>
    <property type="match status" value="1"/>
</dbReference>
<comment type="similarity">
    <text evidence="10">Belongs to the TRAFAC class YlqF/YawG GTPase family. RsgA subfamily.</text>
</comment>
<evidence type="ECO:0000256" key="6">
    <source>
        <dbReference type="ARBA" id="ARBA00022801"/>
    </source>
</evidence>
<dbReference type="Gene3D" id="1.10.40.50">
    <property type="entry name" value="Probable gtpase engc, domain 3"/>
    <property type="match status" value="1"/>
</dbReference>
<feature type="domain" description="CP-type G" evidence="12">
    <location>
        <begin position="70"/>
        <end position="241"/>
    </location>
</feature>
<dbReference type="GO" id="GO:0019843">
    <property type="term" value="F:rRNA binding"/>
    <property type="evidence" value="ECO:0007669"/>
    <property type="project" value="UniProtKB-KW"/>
</dbReference>
<dbReference type="InterPro" id="IPR012340">
    <property type="entry name" value="NA-bd_OB-fold"/>
</dbReference>
<keyword evidence="1 10" id="KW-0963">Cytoplasm</keyword>
<dbReference type="CDD" id="cd01854">
    <property type="entry name" value="YjeQ_EngC"/>
    <property type="match status" value="1"/>
</dbReference>
<accession>A0AAU9CLY1</accession>
<dbReference type="PROSITE" id="PS51721">
    <property type="entry name" value="G_CP"/>
    <property type="match status" value="1"/>
</dbReference>
<dbReference type="EMBL" id="AP025314">
    <property type="protein sequence ID" value="BDD07892.1"/>
    <property type="molecule type" value="Genomic_DNA"/>
</dbReference>
<reference evidence="13 14" key="1">
    <citation type="submission" date="2021-12" db="EMBL/GenBank/DDBJ databases">
        <title>Genome sequencing of bacteria with rrn-lacking chromosome and rrn-plasmid.</title>
        <authorList>
            <person name="Anda M."/>
            <person name="Iwasaki W."/>
        </authorList>
    </citation>
    <scope>NUCLEOTIDE SEQUENCE [LARGE SCALE GENOMIC DNA]</scope>
    <source>
        <strain evidence="13 14">DSM 100852</strain>
    </source>
</reference>
<dbReference type="CDD" id="cd04466">
    <property type="entry name" value="S1_YloQ_GTPase"/>
    <property type="match status" value="1"/>
</dbReference>
<keyword evidence="14" id="KW-1185">Reference proteome</keyword>
<evidence type="ECO:0000256" key="1">
    <source>
        <dbReference type="ARBA" id="ARBA00022490"/>
    </source>
</evidence>
<keyword evidence="2 10" id="KW-0690">Ribosome biogenesis</keyword>
<comment type="cofactor">
    <cofactor evidence="10">
        <name>Zn(2+)</name>
        <dbReference type="ChEBI" id="CHEBI:29105"/>
    </cofactor>
    <text evidence="10">Binds 1 zinc ion per subunit.</text>
</comment>
<keyword evidence="3 10" id="KW-0479">Metal-binding</keyword>